<dbReference type="InterPro" id="IPR001633">
    <property type="entry name" value="EAL_dom"/>
</dbReference>
<evidence type="ECO:0000256" key="2">
    <source>
        <dbReference type="SAM" id="Phobius"/>
    </source>
</evidence>
<evidence type="ECO:0000259" key="3">
    <source>
        <dbReference type="PROSITE" id="PS50883"/>
    </source>
</evidence>
<dbReference type="RefSeq" id="WP_120463886.1">
    <property type="nucleotide sequence ID" value="NZ_BMIW01000014.1"/>
</dbReference>
<organism evidence="5 6">
    <name type="scientific">Paenibacillus aceti</name>
    <dbReference type="NCBI Taxonomy" id="1820010"/>
    <lineage>
        <taxon>Bacteria</taxon>
        <taxon>Bacillati</taxon>
        <taxon>Bacillota</taxon>
        <taxon>Bacilli</taxon>
        <taxon>Bacillales</taxon>
        <taxon>Paenibacillaceae</taxon>
        <taxon>Paenibacillus</taxon>
    </lineage>
</organism>
<reference evidence="6" key="1">
    <citation type="journal article" date="2019" name="Int. J. Syst. Evol. Microbiol.">
        <title>The Global Catalogue of Microorganisms (GCM) 10K type strain sequencing project: providing services to taxonomists for standard genome sequencing and annotation.</title>
        <authorList>
            <consortium name="The Broad Institute Genomics Platform"/>
            <consortium name="The Broad Institute Genome Sequencing Center for Infectious Disease"/>
            <person name="Wu L."/>
            <person name="Ma J."/>
        </authorList>
    </citation>
    <scope>NUCLEOTIDE SEQUENCE [LARGE SCALE GENOMIC DNA]</scope>
    <source>
        <strain evidence="6">CGMCC 1.15420</strain>
    </source>
</reference>
<dbReference type="InterPro" id="IPR000160">
    <property type="entry name" value="GGDEF_dom"/>
</dbReference>
<dbReference type="Gene3D" id="3.20.20.450">
    <property type="entry name" value="EAL domain"/>
    <property type="match status" value="1"/>
</dbReference>
<dbReference type="PROSITE" id="PS50883">
    <property type="entry name" value="EAL"/>
    <property type="match status" value="1"/>
</dbReference>
<keyword evidence="2" id="KW-1133">Transmembrane helix</keyword>
<proteinExistence type="predicted"/>
<dbReference type="PANTHER" id="PTHR33121:SF71">
    <property type="entry name" value="OXYGEN SENSOR PROTEIN DOSP"/>
    <property type="match status" value="1"/>
</dbReference>
<sequence>MKQRRSKSLLLVITYLAGLGLALYCESHELHLIFSISLSFTNVILLLMLRCFGNMYGLAAAVLAYGMSITMWDKPYIVILSLLELVAISLSLTWSKRDRMLRTDALFWLIIGIPAIFLTYWGLYHKVGIELWLLITISVTNGLFNVMFADIIWKYLPKRWLRPGISFRNEPLFFRKVLFHIIIVSIALPFLIFILNNSWSSYASVSQYSYKLATSTANSIVKELTALRQTKGQPLSSAEYQSYIQGLMDQPVTGSYYEIAITTQNDSLIASTHEMNLSGSSRPYGINSPHRLDQPDFYLHVPTYKSRILPVQGWSEASYVYKMPLNTLDALQLLICVPMKHDQELIYKHFLSQFLILLLFVICGSTIGQWLNNRLLRGLTQLATLTTDLPDKLYTVQKIKWPESSIYEIRSLIHNFKYMSGNLIHMFQDSLKNTQLLEEQTAQLLQSEKKLHHLAYYDELTGLPNRLHFQEYIKTLGLDKPPDPPLDESSDSPAFAVMFADLNRFKQVNDTLGHAIGNELLHDIARRFTRIVSEQCKVFRLSGDEFLFILHYEHISDVQQIAQKICDICEEPFEINGRALYMSVSVGISVYPFDGDDIDIVMRNADIAMYVAKEQGDGLYHFYDSLIENQREENMRLENELKNALLEEQFKLYYQPKIDAITGEIIGAEALIRWLHPEHGMVSPAKFIPLAENSGVILDIDEWVLEEACRQNRSWQLQGMPHFPVAVNISARHFYQSNLIPTITRILEETGLEPRYLLLEITEGTLIKNVEYGVRMMEDLRAMGIHISMDDFGTGYSSLSQLDRLPISEMKLDRSFIQGITQDSRKSSIVRAVIELGHHMDLRIVAEGIESPEELKYLTKLECDQLQGYLFSKPLPEPKFTRFVLEWDSTTINAVQSSQINTSESSA</sequence>
<dbReference type="Gene3D" id="3.30.70.270">
    <property type="match status" value="1"/>
</dbReference>
<feature type="transmembrane region" description="Helical" evidence="2">
    <location>
        <begin position="350"/>
        <end position="371"/>
    </location>
</feature>
<feature type="transmembrane region" description="Helical" evidence="2">
    <location>
        <begin position="177"/>
        <end position="195"/>
    </location>
</feature>
<keyword evidence="1" id="KW-0175">Coiled coil</keyword>
<keyword evidence="6" id="KW-1185">Reference proteome</keyword>
<comment type="caution">
    <text evidence="5">The sequence shown here is derived from an EMBL/GenBank/DDBJ whole genome shotgun (WGS) entry which is preliminary data.</text>
</comment>
<gene>
    <name evidence="5" type="ORF">GCM10010913_22900</name>
</gene>
<dbReference type="SMART" id="SM00267">
    <property type="entry name" value="GGDEF"/>
    <property type="match status" value="1"/>
</dbReference>
<dbReference type="PROSITE" id="PS50887">
    <property type="entry name" value="GGDEF"/>
    <property type="match status" value="1"/>
</dbReference>
<dbReference type="SUPFAM" id="SSF141868">
    <property type="entry name" value="EAL domain-like"/>
    <property type="match status" value="1"/>
</dbReference>
<feature type="transmembrane region" description="Helical" evidence="2">
    <location>
        <begin position="106"/>
        <end position="125"/>
    </location>
</feature>
<feature type="coiled-coil region" evidence="1">
    <location>
        <begin position="620"/>
        <end position="647"/>
    </location>
</feature>
<evidence type="ECO:0000313" key="5">
    <source>
        <dbReference type="EMBL" id="GGG00557.1"/>
    </source>
</evidence>
<dbReference type="CDD" id="cd01948">
    <property type="entry name" value="EAL"/>
    <property type="match status" value="1"/>
</dbReference>
<evidence type="ECO:0008006" key="7">
    <source>
        <dbReference type="Google" id="ProtNLM"/>
    </source>
</evidence>
<dbReference type="SMART" id="SM00052">
    <property type="entry name" value="EAL"/>
    <property type="match status" value="1"/>
</dbReference>
<dbReference type="CDD" id="cd01949">
    <property type="entry name" value="GGDEF"/>
    <property type="match status" value="1"/>
</dbReference>
<feature type="domain" description="EAL" evidence="3">
    <location>
        <begin position="634"/>
        <end position="888"/>
    </location>
</feature>
<accession>A0ABQ1VV13</accession>
<protein>
    <recommendedName>
        <fullName evidence="7">Diguanylate cyclase</fullName>
    </recommendedName>
</protein>
<dbReference type="InterPro" id="IPR050706">
    <property type="entry name" value="Cyclic-di-GMP_PDE-like"/>
</dbReference>
<evidence type="ECO:0000256" key="1">
    <source>
        <dbReference type="SAM" id="Coils"/>
    </source>
</evidence>
<feature type="transmembrane region" description="Helical" evidence="2">
    <location>
        <begin position="131"/>
        <end position="156"/>
    </location>
</feature>
<dbReference type="InterPro" id="IPR029787">
    <property type="entry name" value="Nucleotide_cyclase"/>
</dbReference>
<dbReference type="InterPro" id="IPR043128">
    <property type="entry name" value="Rev_trsase/Diguanyl_cyclase"/>
</dbReference>
<dbReference type="NCBIfam" id="TIGR00254">
    <property type="entry name" value="GGDEF"/>
    <property type="match status" value="1"/>
</dbReference>
<keyword evidence="2" id="KW-0472">Membrane</keyword>
<name>A0ABQ1VV13_9BACL</name>
<dbReference type="Proteomes" id="UP000608420">
    <property type="component" value="Unassembled WGS sequence"/>
</dbReference>
<dbReference type="PANTHER" id="PTHR33121">
    <property type="entry name" value="CYCLIC DI-GMP PHOSPHODIESTERASE PDEF"/>
    <property type="match status" value="1"/>
</dbReference>
<dbReference type="EMBL" id="BMIW01000014">
    <property type="protein sequence ID" value="GGG00557.1"/>
    <property type="molecule type" value="Genomic_DNA"/>
</dbReference>
<feature type="domain" description="GGDEF" evidence="4">
    <location>
        <begin position="493"/>
        <end position="625"/>
    </location>
</feature>
<dbReference type="SUPFAM" id="SSF55073">
    <property type="entry name" value="Nucleotide cyclase"/>
    <property type="match status" value="1"/>
</dbReference>
<evidence type="ECO:0000259" key="4">
    <source>
        <dbReference type="PROSITE" id="PS50887"/>
    </source>
</evidence>
<evidence type="ECO:0000313" key="6">
    <source>
        <dbReference type="Proteomes" id="UP000608420"/>
    </source>
</evidence>
<feature type="transmembrane region" description="Helical" evidence="2">
    <location>
        <begin position="78"/>
        <end position="94"/>
    </location>
</feature>
<dbReference type="InterPro" id="IPR035919">
    <property type="entry name" value="EAL_sf"/>
</dbReference>
<dbReference type="Pfam" id="PF00563">
    <property type="entry name" value="EAL"/>
    <property type="match status" value="1"/>
</dbReference>
<dbReference type="Pfam" id="PF00990">
    <property type="entry name" value="GGDEF"/>
    <property type="match status" value="1"/>
</dbReference>
<keyword evidence="2" id="KW-0812">Transmembrane</keyword>